<dbReference type="EMBL" id="UFUZ01000001">
    <property type="protein sequence ID" value="SUX27058.1"/>
    <property type="molecule type" value="Genomic_DNA"/>
</dbReference>
<evidence type="ECO:0000313" key="2">
    <source>
        <dbReference type="Proteomes" id="UP000254161"/>
    </source>
</evidence>
<dbReference type="AlphaFoldDB" id="A0A381EJ72"/>
<evidence type="ECO:0000313" key="1">
    <source>
        <dbReference type="EMBL" id="SUX27058.1"/>
    </source>
</evidence>
<accession>A0A381EJ72</accession>
<sequence>MTKRFNFWDHFDEAYTHLEKKHKSRLTDDKLVSFASELALKLVEIDFKEKENAYNYEKAEAEIKNLILQSKTQNEALQIEKLKSLVQAHAMLLSVGDNAAINKANAVVSFLNVVGNASNEKMVASYTKQVMELINQISNKDMSADYKPLLDKIKELANEGFDDGRGVKELGIICPRVKLKVNEAVEINAYTMYPNKEHYFELNGRRYEGACLFFIAERAGEYELSFKARNHKNALLSTSLKLRVVSEV</sequence>
<reference evidence="1 2" key="1">
    <citation type="submission" date="2018-06" db="EMBL/GenBank/DDBJ databases">
        <authorList>
            <consortium name="Pathogen Informatics"/>
            <person name="Doyle S."/>
        </authorList>
    </citation>
    <scope>NUCLEOTIDE SEQUENCE [LARGE SCALE GENOMIC DNA]</scope>
    <source>
        <strain evidence="1 2">NCTC12264</strain>
    </source>
</reference>
<gene>
    <name evidence="1" type="ORF">NCTC12264_01302</name>
</gene>
<dbReference type="Proteomes" id="UP000254161">
    <property type="component" value="Unassembled WGS sequence"/>
</dbReference>
<proteinExistence type="predicted"/>
<protein>
    <submittedName>
        <fullName evidence="1">Uncharacterized protein</fullName>
    </submittedName>
</protein>
<organism evidence="1 2">
    <name type="scientific">Campylobacter upsaliensis</name>
    <dbReference type="NCBI Taxonomy" id="28080"/>
    <lineage>
        <taxon>Bacteria</taxon>
        <taxon>Pseudomonadati</taxon>
        <taxon>Campylobacterota</taxon>
        <taxon>Epsilonproteobacteria</taxon>
        <taxon>Campylobacterales</taxon>
        <taxon>Campylobacteraceae</taxon>
        <taxon>Campylobacter</taxon>
    </lineage>
</organism>
<name>A0A381EJ72_CAMUP</name>